<feature type="transmembrane region" description="Helical" evidence="6">
    <location>
        <begin position="478"/>
        <end position="501"/>
    </location>
</feature>
<name>A0A0M8K7Y9_9CHLR</name>
<dbReference type="GO" id="GO:0005886">
    <property type="term" value="C:plasma membrane"/>
    <property type="evidence" value="ECO:0007669"/>
    <property type="project" value="UniProtKB-SubCell"/>
</dbReference>
<sequence length="567" mass="60821">MRNVRLGIRDGLIFGVVFLFVVLVGLYGAFAANSLLGVSVPNMIFALFGVWVGAYVMRTVRRDGGQIGEGALSAAVAGATMTVLLALFTFWASRVNLRDVFANITPETVELLTFGRGVPTGLVLQVVGGVVLALVGAFGNVAWNRIRLPEGATATGNRLASFLLVLYVIVGGVTALLFALGQWMPALRELAEGPLGFALPNDLYRILRIGAVVLIVGYLGGIALSLAAPAQAVRLKERLTTTRRLFGIAFILLALFFPLSLGSYWNQVLTTIGIFVMMGLGLNVVVGFAGLLDLGYVAFFAIGAYTYAFLNSPKYGLDLSFWLSLPIAMMVAALAGIILGVPVLRMRGDYLAIVTLGFGEIIRLIMNNQTELTGGAQGILQIQPPEIFGFVINTPLRFYYLIFIGAVLVAFVTARLNNSRIGRAWIAMREDEDVAQAMGINTVNYKLLAFATGAAFAGLAGLIFAARQRNIFPADFGLLVSIEALSLIIIGGMGSIPGVIAGAVALKGLPELLRALQEYRLLIYGALLVVMMLVRPEGLLPSRRRAREIHEAMEDIEIDEAELKSTA</sequence>
<feature type="transmembrane region" description="Helical" evidence="6">
    <location>
        <begin position="285"/>
        <end position="310"/>
    </location>
</feature>
<evidence type="ECO:0000256" key="6">
    <source>
        <dbReference type="SAM" id="Phobius"/>
    </source>
</evidence>
<feature type="transmembrane region" description="Helical" evidence="6">
    <location>
        <begin position="122"/>
        <end position="143"/>
    </location>
</feature>
<evidence type="ECO:0000256" key="2">
    <source>
        <dbReference type="ARBA" id="ARBA00022475"/>
    </source>
</evidence>
<feature type="transmembrane region" description="Helical" evidence="6">
    <location>
        <begin position="206"/>
        <end position="233"/>
    </location>
</feature>
<feature type="transmembrane region" description="Helical" evidence="6">
    <location>
        <begin position="245"/>
        <end position="265"/>
    </location>
</feature>
<keyword evidence="3 6" id="KW-0812">Transmembrane</keyword>
<evidence type="ECO:0000256" key="1">
    <source>
        <dbReference type="ARBA" id="ARBA00004651"/>
    </source>
</evidence>
<dbReference type="InterPro" id="IPR043428">
    <property type="entry name" value="LivM-like"/>
</dbReference>
<gene>
    <name evidence="7" type="primary">livM</name>
    <name evidence="7" type="ORF">ARMA_2086</name>
</gene>
<accession>A0A0M8K7Y9</accession>
<keyword evidence="5 6" id="KW-0472">Membrane</keyword>
<dbReference type="PANTHER" id="PTHR30482:SF10">
    <property type="entry name" value="HIGH-AFFINITY BRANCHED-CHAIN AMINO ACID TRANSPORT PROTEIN BRAE"/>
    <property type="match status" value="1"/>
</dbReference>
<dbReference type="InParanoid" id="A0A0M8K7Y9"/>
<dbReference type="InterPro" id="IPR001851">
    <property type="entry name" value="ABC_transp_permease"/>
</dbReference>
<comment type="subcellular location">
    <subcellularLocation>
        <location evidence="1">Cell membrane</location>
        <topology evidence="1">Multi-pass membrane protein</topology>
    </subcellularLocation>
</comment>
<dbReference type="RefSeq" id="WP_054493470.1">
    <property type="nucleotide sequence ID" value="NZ_BBZA01000181.1"/>
</dbReference>
<feature type="transmembrane region" description="Helical" evidence="6">
    <location>
        <begin position="12"/>
        <end position="32"/>
    </location>
</feature>
<keyword evidence="8" id="KW-1185">Reference proteome</keyword>
<comment type="caution">
    <text evidence="7">The sequence shown here is derived from an EMBL/GenBank/DDBJ whole genome shotgun (WGS) entry which is preliminary data.</text>
</comment>
<dbReference type="Proteomes" id="UP000037784">
    <property type="component" value="Unassembled WGS sequence"/>
</dbReference>
<dbReference type="AlphaFoldDB" id="A0A0M8K7Y9"/>
<protein>
    <submittedName>
        <fullName evidence="7">Branched-chain amino acid transport system permease protein</fullName>
    </submittedName>
</protein>
<reference evidence="7 8" key="1">
    <citation type="journal article" date="2015" name="Genome Announc.">
        <title>Draft Genome Sequence of a Heterotrophic Facultative Anaerobic Thermophilic Bacterium, Ardenticatena maritima Strain 110ST.</title>
        <authorList>
            <person name="Kawaichi S."/>
            <person name="Yoshida T."/>
            <person name="Sako Y."/>
            <person name="Nakamura R."/>
        </authorList>
    </citation>
    <scope>NUCLEOTIDE SEQUENCE [LARGE SCALE GENOMIC DNA]</scope>
    <source>
        <strain evidence="7 8">110S</strain>
    </source>
</reference>
<feature type="transmembrane region" description="Helical" evidence="6">
    <location>
        <begin position="322"/>
        <end position="344"/>
    </location>
</feature>
<evidence type="ECO:0000256" key="4">
    <source>
        <dbReference type="ARBA" id="ARBA00022989"/>
    </source>
</evidence>
<evidence type="ECO:0000256" key="5">
    <source>
        <dbReference type="ARBA" id="ARBA00023136"/>
    </source>
</evidence>
<dbReference type="PANTHER" id="PTHR30482">
    <property type="entry name" value="HIGH-AFFINITY BRANCHED-CHAIN AMINO ACID TRANSPORT SYSTEM PERMEASE"/>
    <property type="match status" value="1"/>
</dbReference>
<feature type="transmembrane region" description="Helical" evidence="6">
    <location>
        <begin position="70"/>
        <end position="92"/>
    </location>
</feature>
<reference evidence="8" key="2">
    <citation type="submission" date="2015-08" db="EMBL/GenBank/DDBJ databases">
        <title>Draft Genome Sequence of a Heterotrophic Facultative Anaerobic Bacterium Ardenticatena maritima Strain 110S.</title>
        <authorList>
            <person name="Kawaichi S."/>
            <person name="Yoshida T."/>
            <person name="Sako Y."/>
            <person name="Nakamura R."/>
        </authorList>
    </citation>
    <scope>NUCLEOTIDE SEQUENCE [LARGE SCALE GENOMIC DNA]</scope>
    <source>
        <strain evidence="8">110S</strain>
    </source>
</reference>
<organism evidence="7 8">
    <name type="scientific">Ardenticatena maritima</name>
    <dbReference type="NCBI Taxonomy" id="872965"/>
    <lineage>
        <taxon>Bacteria</taxon>
        <taxon>Bacillati</taxon>
        <taxon>Chloroflexota</taxon>
        <taxon>Ardenticatenia</taxon>
        <taxon>Ardenticatenales</taxon>
        <taxon>Ardenticatenaceae</taxon>
        <taxon>Ardenticatena</taxon>
    </lineage>
</organism>
<dbReference type="EMBL" id="BBZA01000181">
    <property type="protein sequence ID" value="GAP63663.1"/>
    <property type="molecule type" value="Genomic_DNA"/>
</dbReference>
<feature type="transmembrane region" description="Helical" evidence="6">
    <location>
        <begin position="521"/>
        <end position="540"/>
    </location>
</feature>
<dbReference type="Pfam" id="PF02653">
    <property type="entry name" value="BPD_transp_2"/>
    <property type="match status" value="1"/>
</dbReference>
<feature type="transmembrane region" description="Helical" evidence="6">
    <location>
        <begin position="398"/>
        <end position="416"/>
    </location>
</feature>
<dbReference type="STRING" id="872965.SE16_12980"/>
<keyword evidence="4 6" id="KW-1133">Transmembrane helix</keyword>
<proteinExistence type="predicted"/>
<evidence type="ECO:0000313" key="8">
    <source>
        <dbReference type="Proteomes" id="UP000037784"/>
    </source>
</evidence>
<feature type="transmembrane region" description="Helical" evidence="6">
    <location>
        <begin position="350"/>
        <end position="366"/>
    </location>
</feature>
<feature type="transmembrane region" description="Helical" evidence="6">
    <location>
        <begin position="164"/>
        <end position="186"/>
    </location>
</feature>
<keyword evidence="2" id="KW-1003">Cell membrane</keyword>
<dbReference type="OrthoDB" id="9789927at2"/>
<dbReference type="CDD" id="cd06581">
    <property type="entry name" value="TM_PBP1_LivM_like"/>
    <property type="match status" value="1"/>
</dbReference>
<feature type="transmembrane region" description="Helical" evidence="6">
    <location>
        <begin position="447"/>
        <end position="466"/>
    </location>
</feature>
<evidence type="ECO:0000313" key="7">
    <source>
        <dbReference type="EMBL" id="GAP63663.1"/>
    </source>
</evidence>
<feature type="transmembrane region" description="Helical" evidence="6">
    <location>
        <begin position="38"/>
        <end position="58"/>
    </location>
</feature>
<evidence type="ECO:0000256" key="3">
    <source>
        <dbReference type="ARBA" id="ARBA00022692"/>
    </source>
</evidence>
<dbReference type="GO" id="GO:0015658">
    <property type="term" value="F:branched-chain amino acid transmembrane transporter activity"/>
    <property type="evidence" value="ECO:0007669"/>
    <property type="project" value="InterPro"/>
</dbReference>